<keyword evidence="3" id="KW-1185">Reference proteome</keyword>
<accession>A0AAV6GIR1</accession>
<organism evidence="2 3">
    <name type="scientific">Alosa alosa</name>
    <name type="common">allis shad</name>
    <dbReference type="NCBI Taxonomy" id="278164"/>
    <lineage>
        <taxon>Eukaryota</taxon>
        <taxon>Metazoa</taxon>
        <taxon>Chordata</taxon>
        <taxon>Craniata</taxon>
        <taxon>Vertebrata</taxon>
        <taxon>Euteleostomi</taxon>
        <taxon>Actinopterygii</taxon>
        <taxon>Neopterygii</taxon>
        <taxon>Teleostei</taxon>
        <taxon>Clupei</taxon>
        <taxon>Clupeiformes</taxon>
        <taxon>Clupeoidei</taxon>
        <taxon>Clupeidae</taxon>
        <taxon>Alosa</taxon>
    </lineage>
</organism>
<dbReference type="Pfam" id="PF16064">
    <property type="entry name" value="DUF4806"/>
    <property type="match status" value="1"/>
</dbReference>
<gene>
    <name evidence="2" type="ORF">AALO_G00152310</name>
</gene>
<protein>
    <recommendedName>
        <fullName evidence="1">DUF4806 domain-containing protein</fullName>
    </recommendedName>
</protein>
<evidence type="ECO:0000259" key="1">
    <source>
        <dbReference type="Pfam" id="PF16064"/>
    </source>
</evidence>
<reference evidence="2" key="1">
    <citation type="submission" date="2020-10" db="EMBL/GenBank/DDBJ databases">
        <title>Chromosome-scale genome assembly of the Allis shad, Alosa alosa.</title>
        <authorList>
            <person name="Margot Z."/>
            <person name="Christophe K."/>
            <person name="Cabau C."/>
            <person name="Louis A."/>
            <person name="Berthelot C."/>
            <person name="Parey E."/>
            <person name="Roest Crollius H."/>
            <person name="Montfort J."/>
            <person name="Robinson-Rechavi M."/>
            <person name="Bucao C."/>
            <person name="Bouchez O."/>
            <person name="Gislard M."/>
            <person name="Lluch J."/>
            <person name="Milhes M."/>
            <person name="Lampietro C."/>
            <person name="Lopez Roques C."/>
            <person name="Donnadieu C."/>
            <person name="Braasch I."/>
            <person name="Desvignes T."/>
            <person name="Postlethwait J."/>
            <person name="Bobe J."/>
            <person name="Guiguen Y."/>
        </authorList>
    </citation>
    <scope>NUCLEOTIDE SEQUENCE</scope>
    <source>
        <strain evidence="2">M-15738</strain>
        <tissue evidence="2">Blood</tissue>
    </source>
</reference>
<name>A0AAV6GIR1_9TELE</name>
<dbReference type="InterPro" id="IPR032071">
    <property type="entry name" value="DUF4806"/>
</dbReference>
<dbReference type="AlphaFoldDB" id="A0AAV6GIR1"/>
<comment type="caution">
    <text evidence="2">The sequence shown here is derived from an EMBL/GenBank/DDBJ whole genome shotgun (WGS) entry which is preliminary data.</text>
</comment>
<evidence type="ECO:0000313" key="3">
    <source>
        <dbReference type="Proteomes" id="UP000823561"/>
    </source>
</evidence>
<evidence type="ECO:0000313" key="2">
    <source>
        <dbReference type="EMBL" id="KAG5273522.1"/>
    </source>
</evidence>
<dbReference type="PANTHER" id="PTHR34153">
    <property type="entry name" value="SI:CH211-262H13.3-RELATED-RELATED"/>
    <property type="match status" value="1"/>
</dbReference>
<proteinExistence type="predicted"/>
<dbReference type="EMBL" id="JADWDJ010000011">
    <property type="protein sequence ID" value="KAG5273522.1"/>
    <property type="molecule type" value="Genomic_DNA"/>
</dbReference>
<feature type="domain" description="DUF4806" evidence="1">
    <location>
        <begin position="90"/>
        <end position="162"/>
    </location>
</feature>
<sequence>MKPISTAASVKHDTGVTFTTLDERRLEKFGCEQTATVNLRSSREAVPTAIAKEILIQLDSIREQQLLILVQLQKISSSQTIPDVTPDPAHFGLPLSTVEELKRLEEKLKNPEEEKNLTVLLGMVGGMTLKDTVGRVLKRAMNTSLARLINWSGANQKPAFKRLILKSVVVDAVRRNVLTKRFLRKGDRAPHHQMAAAGL</sequence>
<dbReference type="PANTHER" id="PTHR34153:SF2">
    <property type="entry name" value="SI:CH211-262H13.3-RELATED"/>
    <property type="match status" value="1"/>
</dbReference>
<dbReference type="Proteomes" id="UP000823561">
    <property type="component" value="Chromosome 11"/>
</dbReference>